<evidence type="ECO:0000256" key="4">
    <source>
        <dbReference type="ARBA" id="ARBA00022553"/>
    </source>
</evidence>
<dbReference type="SUPFAM" id="SSF158472">
    <property type="entry name" value="HAMP domain-like"/>
    <property type="match status" value="1"/>
</dbReference>
<dbReference type="SUPFAM" id="SSF47384">
    <property type="entry name" value="Homodimeric domain of signal transducing histidine kinase"/>
    <property type="match status" value="1"/>
</dbReference>
<keyword evidence="11" id="KW-0902">Two-component regulatory system</keyword>
<dbReference type="InterPro" id="IPR029016">
    <property type="entry name" value="GAF-like_dom_sf"/>
</dbReference>
<dbReference type="Gene3D" id="1.10.287.130">
    <property type="match status" value="1"/>
</dbReference>
<evidence type="ECO:0000256" key="1">
    <source>
        <dbReference type="ARBA" id="ARBA00000085"/>
    </source>
</evidence>
<evidence type="ECO:0000256" key="8">
    <source>
        <dbReference type="ARBA" id="ARBA00022777"/>
    </source>
</evidence>
<dbReference type="InterPro" id="IPR036097">
    <property type="entry name" value="HisK_dim/P_sf"/>
</dbReference>
<dbReference type="SMART" id="SM00065">
    <property type="entry name" value="GAF"/>
    <property type="match status" value="1"/>
</dbReference>
<dbReference type="Gene3D" id="6.10.340.10">
    <property type="match status" value="1"/>
</dbReference>
<evidence type="ECO:0000256" key="7">
    <source>
        <dbReference type="ARBA" id="ARBA00022741"/>
    </source>
</evidence>
<dbReference type="InterPro" id="IPR050351">
    <property type="entry name" value="BphY/WalK/GraS-like"/>
</dbReference>
<dbReference type="AlphaFoldDB" id="A0A4Q7ZRF5"/>
<evidence type="ECO:0000256" key="2">
    <source>
        <dbReference type="ARBA" id="ARBA00004236"/>
    </source>
</evidence>
<accession>A0A4Q7ZRF5</accession>
<comment type="catalytic activity">
    <reaction evidence="1">
        <text>ATP + protein L-histidine = ADP + protein N-phospho-L-histidine.</text>
        <dbReference type="EC" id="2.7.13.3"/>
    </reaction>
</comment>
<keyword evidence="10" id="KW-1133">Transmembrane helix</keyword>
<evidence type="ECO:0000313" key="16">
    <source>
        <dbReference type="Proteomes" id="UP000292564"/>
    </source>
</evidence>
<evidence type="ECO:0000313" key="15">
    <source>
        <dbReference type="EMBL" id="RZU53404.1"/>
    </source>
</evidence>
<evidence type="ECO:0000259" key="14">
    <source>
        <dbReference type="PROSITE" id="PS50885"/>
    </source>
</evidence>
<keyword evidence="9" id="KW-0067">ATP-binding</keyword>
<dbReference type="SUPFAM" id="SSF55781">
    <property type="entry name" value="GAF domain-like"/>
    <property type="match status" value="1"/>
</dbReference>
<keyword evidence="8" id="KW-0418">Kinase</keyword>
<dbReference type="FunFam" id="1.10.287.130:FF:000001">
    <property type="entry name" value="Two-component sensor histidine kinase"/>
    <property type="match status" value="1"/>
</dbReference>
<evidence type="ECO:0000256" key="12">
    <source>
        <dbReference type="SAM" id="MobiDB-lite"/>
    </source>
</evidence>
<comment type="caution">
    <text evidence="15">The sequence shown here is derived from an EMBL/GenBank/DDBJ whole genome shotgun (WGS) entry which is preliminary data.</text>
</comment>
<keyword evidence="6" id="KW-0812">Transmembrane</keyword>
<feature type="domain" description="Histidine kinase" evidence="13">
    <location>
        <begin position="251"/>
        <end position="334"/>
    </location>
</feature>
<evidence type="ECO:0000256" key="3">
    <source>
        <dbReference type="ARBA" id="ARBA00012438"/>
    </source>
</evidence>
<feature type="compositionally biased region" description="Basic residues" evidence="12">
    <location>
        <begin position="358"/>
        <end position="393"/>
    </location>
</feature>
<evidence type="ECO:0000259" key="13">
    <source>
        <dbReference type="PROSITE" id="PS50109"/>
    </source>
</evidence>
<reference evidence="15 16" key="1">
    <citation type="submission" date="2019-02" db="EMBL/GenBank/DDBJ databases">
        <title>Sequencing the genomes of 1000 actinobacteria strains.</title>
        <authorList>
            <person name="Klenk H.-P."/>
        </authorList>
    </citation>
    <scope>NUCLEOTIDE SEQUENCE [LARGE SCALE GENOMIC DNA]</scope>
    <source>
        <strain evidence="15 16">DSM 45162</strain>
    </source>
</reference>
<dbReference type="SMART" id="SM00388">
    <property type="entry name" value="HisKA"/>
    <property type="match status" value="1"/>
</dbReference>
<evidence type="ECO:0000256" key="5">
    <source>
        <dbReference type="ARBA" id="ARBA00022679"/>
    </source>
</evidence>
<feature type="domain" description="HAMP" evidence="14">
    <location>
        <begin position="15"/>
        <end position="68"/>
    </location>
</feature>
<evidence type="ECO:0000256" key="10">
    <source>
        <dbReference type="ARBA" id="ARBA00022989"/>
    </source>
</evidence>
<dbReference type="Gene3D" id="3.30.450.40">
    <property type="match status" value="1"/>
</dbReference>
<proteinExistence type="predicted"/>
<dbReference type="GO" id="GO:0007234">
    <property type="term" value="P:osmosensory signaling via phosphorelay pathway"/>
    <property type="evidence" value="ECO:0007669"/>
    <property type="project" value="TreeGrafter"/>
</dbReference>
<dbReference type="SMART" id="SM00304">
    <property type="entry name" value="HAMP"/>
    <property type="match status" value="1"/>
</dbReference>
<comment type="subcellular location">
    <subcellularLocation>
        <location evidence="2">Cell membrane</location>
    </subcellularLocation>
</comment>
<dbReference type="PANTHER" id="PTHR42878:SF7">
    <property type="entry name" value="SENSOR HISTIDINE KINASE GLRK"/>
    <property type="match status" value="1"/>
</dbReference>
<keyword evidence="10" id="KW-0472">Membrane</keyword>
<dbReference type="GO" id="GO:0005524">
    <property type="term" value="F:ATP binding"/>
    <property type="evidence" value="ECO:0007669"/>
    <property type="project" value="UniProtKB-KW"/>
</dbReference>
<dbReference type="OrthoDB" id="9757990at2"/>
<sequence length="409" mass="44903">MGVLLGARIGRSMTRRITTPLAQMLRVLDRMGRGDHDARVTLTEAPAEVDTVATALNAAADEAATERDMLRAFQQHSAAVRQHLSRTHAVVAAAQSAGELVDADHAVIRLVPDEEGPSGPHVWSAPDAAGDVSPLAAIPVEWLAVGPSMAFVAVPDSGPQPSEKELVALRTAGAGPVITVAFGEGTEPVGHLTGIRRDGRAAWRPYEVHLISMLAAELGRILTQARLFEHASELVARLQEVDAAKTEFLATVSHELRTPLTSVAGYLEVILDEDVGPLTTTQDKMLSVIDRNVERLRRLIEDLLLMSRIEAGQLVLIPEPVDLAALIESVSQVVTPAAADLPYLFHRFFRAGNATRQGRPRHRTRPGHRGDHRRTPRRDRRRRLPRRRRHRHHDPAPDCRATAPFHEHR</sequence>
<keyword evidence="4" id="KW-0597">Phosphoprotein</keyword>
<dbReference type="Pfam" id="PF00672">
    <property type="entry name" value="HAMP"/>
    <property type="match status" value="1"/>
</dbReference>
<dbReference type="Proteomes" id="UP000292564">
    <property type="component" value="Unassembled WGS sequence"/>
</dbReference>
<name>A0A4Q7ZRF5_9ACTN</name>
<evidence type="ECO:0000256" key="11">
    <source>
        <dbReference type="ARBA" id="ARBA00023012"/>
    </source>
</evidence>
<feature type="region of interest" description="Disordered" evidence="12">
    <location>
        <begin position="354"/>
        <end position="409"/>
    </location>
</feature>
<dbReference type="Pfam" id="PF00512">
    <property type="entry name" value="HisKA"/>
    <property type="match status" value="1"/>
</dbReference>
<evidence type="ECO:0000256" key="6">
    <source>
        <dbReference type="ARBA" id="ARBA00022692"/>
    </source>
</evidence>
<dbReference type="InterPro" id="IPR005467">
    <property type="entry name" value="His_kinase_dom"/>
</dbReference>
<keyword evidence="5" id="KW-0808">Transferase</keyword>
<dbReference type="CDD" id="cd00082">
    <property type="entry name" value="HisKA"/>
    <property type="match status" value="1"/>
</dbReference>
<dbReference type="InterPro" id="IPR003660">
    <property type="entry name" value="HAMP_dom"/>
</dbReference>
<dbReference type="PROSITE" id="PS50885">
    <property type="entry name" value="HAMP"/>
    <property type="match status" value="1"/>
</dbReference>
<organism evidence="15 16">
    <name type="scientific">Krasilnikovia cinnamomea</name>
    <dbReference type="NCBI Taxonomy" id="349313"/>
    <lineage>
        <taxon>Bacteria</taxon>
        <taxon>Bacillati</taxon>
        <taxon>Actinomycetota</taxon>
        <taxon>Actinomycetes</taxon>
        <taxon>Micromonosporales</taxon>
        <taxon>Micromonosporaceae</taxon>
        <taxon>Krasilnikovia</taxon>
    </lineage>
</organism>
<dbReference type="GO" id="GO:0000155">
    <property type="term" value="F:phosphorelay sensor kinase activity"/>
    <property type="evidence" value="ECO:0007669"/>
    <property type="project" value="InterPro"/>
</dbReference>
<protein>
    <recommendedName>
        <fullName evidence="3">histidine kinase</fullName>
        <ecNumber evidence="3">2.7.13.3</ecNumber>
    </recommendedName>
</protein>
<keyword evidence="7" id="KW-0547">Nucleotide-binding</keyword>
<gene>
    <name evidence="15" type="ORF">EV385_5328</name>
</gene>
<dbReference type="PROSITE" id="PS50109">
    <property type="entry name" value="HIS_KIN"/>
    <property type="match status" value="1"/>
</dbReference>
<dbReference type="GO" id="GO:0000156">
    <property type="term" value="F:phosphorelay response regulator activity"/>
    <property type="evidence" value="ECO:0007669"/>
    <property type="project" value="TreeGrafter"/>
</dbReference>
<dbReference type="EMBL" id="SHKY01000001">
    <property type="protein sequence ID" value="RZU53404.1"/>
    <property type="molecule type" value="Genomic_DNA"/>
</dbReference>
<dbReference type="InterPro" id="IPR003661">
    <property type="entry name" value="HisK_dim/P_dom"/>
</dbReference>
<dbReference type="GO" id="GO:0030295">
    <property type="term" value="F:protein kinase activator activity"/>
    <property type="evidence" value="ECO:0007669"/>
    <property type="project" value="TreeGrafter"/>
</dbReference>
<dbReference type="EC" id="2.7.13.3" evidence="3"/>
<keyword evidence="16" id="KW-1185">Reference proteome</keyword>
<dbReference type="InterPro" id="IPR003018">
    <property type="entry name" value="GAF"/>
</dbReference>
<dbReference type="PANTHER" id="PTHR42878">
    <property type="entry name" value="TWO-COMPONENT HISTIDINE KINASE"/>
    <property type="match status" value="1"/>
</dbReference>
<dbReference type="GO" id="GO:0005886">
    <property type="term" value="C:plasma membrane"/>
    <property type="evidence" value="ECO:0007669"/>
    <property type="project" value="UniProtKB-SubCell"/>
</dbReference>
<evidence type="ECO:0000256" key="9">
    <source>
        <dbReference type="ARBA" id="ARBA00022840"/>
    </source>
</evidence>